<organism evidence="1 2">
    <name type="scientific">Leptobacterium flavescens</name>
    <dbReference type="NCBI Taxonomy" id="472055"/>
    <lineage>
        <taxon>Bacteria</taxon>
        <taxon>Pseudomonadati</taxon>
        <taxon>Bacteroidota</taxon>
        <taxon>Flavobacteriia</taxon>
        <taxon>Flavobacteriales</taxon>
        <taxon>Flavobacteriaceae</taxon>
        <taxon>Leptobacterium</taxon>
    </lineage>
</organism>
<dbReference type="RefSeq" id="WP_163605291.1">
    <property type="nucleotide sequence ID" value="NZ_JAABOO010000001.1"/>
</dbReference>
<keyword evidence="2" id="KW-1185">Reference proteome</keyword>
<dbReference type="Proteomes" id="UP000468581">
    <property type="component" value="Unassembled WGS sequence"/>
</dbReference>
<accession>A0A6P0UML0</accession>
<evidence type="ECO:0000313" key="2">
    <source>
        <dbReference type="Proteomes" id="UP000468581"/>
    </source>
</evidence>
<comment type="caution">
    <text evidence="1">The sequence shown here is derived from an EMBL/GenBank/DDBJ whole genome shotgun (WGS) entry which is preliminary data.</text>
</comment>
<gene>
    <name evidence="1" type="ORF">GWK08_02305</name>
</gene>
<protein>
    <submittedName>
        <fullName evidence="1">Uncharacterized protein</fullName>
    </submittedName>
</protein>
<name>A0A6P0UML0_9FLAO</name>
<evidence type="ECO:0000313" key="1">
    <source>
        <dbReference type="EMBL" id="NER12263.1"/>
    </source>
</evidence>
<dbReference type="AlphaFoldDB" id="A0A6P0UML0"/>
<proteinExistence type="predicted"/>
<sequence>MMTFLITLVSLLSVNVLLLIFSVNSIDSKSSKKKRKYISMQEKDLLPSVKGDFKDYKKAS</sequence>
<dbReference type="EMBL" id="JAABOO010000001">
    <property type="protein sequence ID" value="NER12263.1"/>
    <property type="molecule type" value="Genomic_DNA"/>
</dbReference>
<reference evidence="1 2" key="1">
    <citation type="submission" date="2020-01" db="EMBL/GenBank/DDBJ databases">
        <title>Leptobacterium flavescens.</title>
        <authorList>
            <person name="Wang G."/>
        </authorList>
    </citation>
    <scope>NUCLEOTIDE SEQUENCE [LARGE SCALE GENOMIC DNA]</scope>
    <source>
        <strain evidence="1 2">KCTC 22160</strain>
    </source>
</reference>